<evidence type="ECO:0000313" key="3">
    <source>
        <dbReference type="Proteomes" id="UP000199537"/>
    </source>
</evidence>
<dbReference type="AlphaFoldDB" id="A0A1I7NCT0"/>
<feature type="chain" id="PRO_5011791567" evidence="1">
    <location>
        <begin position="21"/>
        <end position="82"/>
    </location>
</feature>
<accession>A0A1I7NCT0</accession>
<dbReference type="EMBL" id="FPCJ01000001">
    <property type="protein sequence ID" value="SFV32495.1"/>
    <property type="molecule type" value="Genomic_DNA"/>
</dbReference>
<keyword evidence="1" id="KW-0732">Signal</keyword>
<keyword evidence="3" id="KW-1185">Reference proteome</keyword>
<reference evidence="3" key="1">
    <citation type="submission" date="2016-10" db="EMBL/GenBank/DDBJ databases">
        <authorList>
            <person name="Varghese N."/>
            <person name="Submissions S."/>
        </authorList>
    </citation>
    <scope>NUCLEOTIDE SEQUENCE [LARGE SCALE GENOMIC DNA]</scope>
    <source>
        <strain evidence="3">DSM 14807</strain>
    </source>
</reference>
<feature type="signal peptide" evidence="1">
    <location>
        <begin position="1"/>
        <end position="20"/>
    </location>
</feature>
<dbReference type="Proteomes" id="UP000199537">
    <property type="component" value="Unassembled WGS sequence"/>
</dbReference>
<proteinExistence type="predicted"/>
<gene>
    <name evidence="2" type="ORF">SAMN05660895_1363</name>
</gene>
<dbReference type="OrthoDB" id="9984862at2"/>
<evidence type="ECO:0000313" key="2">
    <source>
        <dbReference type="EMBL" id="SFV32495.1"/>
    </source>
</evidence>
<name>A0A1I7NCT0_9BACT</name>
<evidence type="ECO:0000256" key="1">
    <source>
        <dbReference type="SAM" id="SignalP"/>
    </source>
</evidence>
<protein>
    <submittedName>
        <fullName evidence="2">Uncharacterized protein</fullName>
    </submittedName>
</protein>
<sequence length="82" mass="9050">MKSVWRSLFMIWICTGMLMAAHHAHGQVRVAIGVQMGAPLPPPVPVVVVRPARVMVVPPPPPVVVVRPAPVVVVRRRVWIRP</sequence>
<dbReference type="RefSeq" id="WP_143103976.1">
    <property type="nucleotide sequence ID" value="NZ_FPCJ01000001.1"/>
</dbReference>
<organism evidence="2 3">
    <name type="scientific">Thermoflavifilum thermophilum</name>
    <dbReference type="NCBI Taxonomy" id="1393122"/>
    <lineage>
        <taxon>Bacteria</taxon>
        <taxon>Pseudomonadati</taxon>
        <taxon>Bacteroidota</taxon>
        <taxon>Chitinophagia</taxon>
        <taxon>Chitinophagales</taxon>
        <taxon>Chitinophagaceae</taxon>
        <taxon>Thermoflavifilum</taxon>
    </lineage>
</organism>